<keyword evidence="4" id="KW-1185">Reference proteome</keyword>
<dbReference type="OrthoDB" id="9866597at2"/>
<dbReference type="AlphaFoldDB" id="A0A0F4LFI7"/>
<name>A0A0F4LFI7_9LACO</name>
<dbReference type="RefSeq" id="WP_046324373.1">
    <property type="nucleotide sequence ID" value="NZ_JAAEEB010000006.1"/>
</dbReference>
<reference evidence="1 3" key="1">
    <citation type="submission" date="2015-01" db="EMBL/GenBank/DDBJ databases">
        <title>Comparative genomics of the lactic acid bacteria isolated from the honey bee gut.</title>
        <authorList>
            <person name="Ellegaard K.M."/>
            <person name="Tamarit D."/>
            <person name="Javelind E."/>
            <person name="Olofsson T."/>
            <person name="Andersson S.G."/>
            <person name="Vasquez A."/>
        </authorList>
    </citation>
    <scope>NUCLEOTIDE SEQUENCE [LARGE SCALE GENOMIC DNA]</scope>
    <source>
        <strain evidence="1 3">Hma8</strain>
    </source>
</reference>
<dbReference type="Proteomes" id="UP000033531">
    <property type="component" value="Unassembled WGS sequence"/>
</dbReference>
<evidence type="ECO:0000313" key="4">
    <source>
        <dbReference type="Proteomes" id="UP000247698"/>
    </source>
</evidence>
<dbReference type="STRING" id="1218507.JF74_04030"/>
<dbReference type="HOGENOM" id="CLU_2142703_0_0_9"/>
<protein>
    <submittedName>
        <fullName evidence="1">Uncharacterized protein</fullName>
    </submittedName>
</protein>
<dbReference type="Proteomes" id="UP000247698">
    <property type="component" value="Unassembled WGS sequence"/>
</dbReference>
<reference evidence="2 4" key="2">
    <citation type="submission" date="2018-05" db="EMBL/GenBank/DDBJ databases">
        <title>Reference genomes for bee gut microbiota database.</title>
        <authorList>
            <person name="Ellegaard K.M."/>
        </authorList>
    </citation>
    <scope>NUCLEOTIDE SEQUENCE [LARGE SCALE GENOMIC DNA]</scope>
    <source>
        <strain evidence="2 4">ESL0184</strain>
    </source>
</reference>
<organism evidence="1 3">
    <name type="scientific">Lactobacillus melliventris</name>
    <dbReference type="NCBI Taxonomy" id="1218507"/>
    <lineage>
        <taxon>Bacteria</taxon>
        <taxon>Bacillati</taxon>
        <taxon>Bacillota</taxon>
        <taxon>Bacilli</taxon>
        <taxon>Lactobacillales</taxon>
        <taxon>Lactobacillaceae</taxon>
        <taxon>Lactobacillus</taxon>
    </lineage>
</organism>
<dbReference type="PATRIC" id="fig|1218507.3.peg.570"/>
<gene>
    <name evidence="2" type="ORF">DK873_02030</name>
    <name evidence="1" type="ORF">JF74_04030</name>
</gene>
<evidence type="ECO:0000313" key="2">
    <source>
        <dbReference type="EMBL" id="PXY83986.1"/>
    </source>
</evidence>
<proteinExistence type="predicted"/>
<accession>A0A0F4LFI7</accession>
<sequence>MTIKINLTAKQVLTGITAIITGISERKASEKYDNAKDVAEYPYLVRMAITVDKNNVNNGQMLNFKLKKVGDLKAGKMIDFDKSSIKNDQVNLWANQRGYVQVSIKGDEIIAG</sequence>
<dbReference type="EMBL" id="QGLG01000002">
    <property type="protein sequence ID" value="PXY83986.1"/>
    <property type="molecule type" value="Genomic_DNA"/>
</dbReference>
<evidence type="ECO:0000313" key="1">
    <source>
        <dbReference type="EMBL" id="KJY57380.1"/>
    </source>
</evidence>
<evidence type="ECO:0000313" key="3">
    <source>
        <dbReference type="Proteomes" id="UP000033531"/>
    </source>
</evidence>
<dbReference type="EMBL" id="JXLI01000008">
    <property type="protein sequence ID" value="KJY57380.1"/>
    <property type="molecule type" value="Genomic_DNA"/>
</dbReference>
<comment type="caution">
    <text evidence="1">The sequence shown here is derived from an EMBL/GenBank/DDBJ whole genome shotgun (WGS) entry which is preliminary data.</text>
</comment>